<dbReference type="InterPro" id="IPR036366">
    <property type="entry name" value="PGBDSf"/>
</dbReference>
<dbReference type="GO" id="GO:0006508">
    <property type="term" value="P:proteolysis"/>
    <property type="evidence" value="ECO:0007669"/>
    <property type="project" value="UniProtKB-KW"/>
</dbReference>
<dbReference type="NCBIfam" id="TIGR00225">
    <property type="entry name" value="prc"/>
    <property type="match status" value="1"/>
</dbReference>
<dbReference type="Gene3D" id="1.10.101.10">
    <property type="entry name" value="PGBD-like superfamily/PGBD"/>
    <property type="match status" value="1"/>
</dbReference>
<dbReference type="Proteomes" id="UP000521313">
    <property type="component" value="Unassembled WGS sequence"/>
</dbReference>
<dbReference type="PROSITE" id="PS50106">
    <property type="entry name" value="PDZ"/>
    <property type="match status" value="1"/>
</dbReference>
<dbReference type="Gene3D" id="3.30.750.44">
    <property type="match status" value="1"/>
</dbReference>
<comment type="similarity">
    <text evidence="1 5">Belongs to the peptidase S41A family.</text>
</comment>
<dbReference type="SUPFAM" id="SSF52096">
    <property type="entry name" value="ClpP/crotonase"/>
    <property type="match status" value="1"/>
</dbReference>
<dbReference type="PANTHER" id="PTHR32060:SF30">
    <property type="entry name" value="CARBOXY-TERMINAL PROCESSING PROTEASE CTPA"/>
    <property type="match status" value="1"/>
</dbReference>
<dbReference type="Gene3D" id="3.90.226.10">
    <property type="entry name" value="2-enoyl-CoA Hydratase, Chain A, domain 1"/>
    <property type="match status" value="1"/>
</dbReference>
<keyword evidence="4 5" id="KW-0720">Serine protease</keyword>
<evidence type="ECO:0000313" key="9">
    <source>
        <dbReference type="Proteomes" id="UP000521313"/>
    </source>
</evidence>
<dbReference type="CDD" id="cd07560">
    <property type="entry name" value="Peptidase_S41_CPP"/>
    <property type="match status" value="1"/>
</dbReference>
<name>A0A7W8D1Q9_9FIRM</name>
<keyword evidence="6" id="KW-0472">Membrane</keyword>
<dbReference type="InterPro" id="IPR029045">
    <property type="entry name" value="ClpP/crotonase-like_dom_sf"/>
</dbReference>
<evidence type="ECO:0000256" key="2">
    <source>
        <dbReference type="ARBA" id="ARBA00022670"/>
    </source>
</evidence>
<dbReference type="InterPro" id="IPR036034">
    <property type="entry name" value="PDZ_sf"/>
</dbReference>
<dbReference type="Gene3D" id="2.30.42.10">
    <property type="match status" value="1"/>
</dbReference>
<protein>
    <submittedName>
        <fullName evidence="8">Carboxyl-terminal processing protease</fullName>
        <ecNumber evidence="8">3.4.21.102</ecNumber>
    </submittedName>
</protein>
<dbReference type="GO" id="GO:0004252">
    <property type="term" value="F:serine-type endopeptidase activity"/>
    <property type="evidence" value="ECO:0007669"/>
    <property type="project" value="UniProtKB-EC"/>
</dbReference>
<gene>
    <name evidence="8" type="ORF">HNQ43_001643</name>
</gene>
<dbReference type="GO" id="GO:0007165">
    <property type="term" value="P:signal transduction"/>
    <property type="evidence" value="ECO:0007669"/>
    <property type="project" value="TreeGrafter"/>
</dbReference>
<dbReference type="AlphaFoldDB" id="A0A7W8D1Q9"/>
<evidence type="ECO:0000256" key="4">
    <source>
        <dbReference type="ARBA" id="ARBA00022825"/>
    </source>
</evidence>
<dbReference type="EMBL" id="JACHHD010000018">
    <property type="protein sequence ID" value="MBB5185571.1"/>
    <property type="molecule type" value="Genomic_DNA"/>
</dbReference>
<feature type="domain" description="PDZ" evidence="7">
    <location>
        <begin position="97"/>
        <end position="167"/>
    </location>
</feature>
<evidence type="ECO:0000256" key="3">
    <source>
        <dbReference type="ARBA" id="ARBA00022801"/>
    </source>
</evidence>
<dbReference type="InterPro" id="IPR005151">
    <property type="entry name" value="Tail-specific_protease"/>
</dbReference>
<accession>A0A7W8D1Q9</accession>
<dbReference type="Pfam" id="PF17820">
    <property type="entry name" value="PDZ_6"/>
    <property type="match status" value="1"/>
</dbReference>
<keyword evidence="6" id="KW-0812">Transmembrane</keyword>
<dbReference type="SUPFAM" id="SSF47090">
    <property type="entry name" value="PGBD-like"/>
    <property type="match status" value="1"/>
</dbReference>
<evidence type="ECO:0000256" key="5">
    <source>
        <dbReference type="RuleBase" id="RU004404"/>
    </source>
</evidence>
<organism evidence="8 9">
    <name type="scientific">Faecalicoccus acidiformans</name>
    <dbReference type="NCBI Taxonomy" id="915173"/>
    <lineage>
        <taxon>Bacteria</taxon>
        <taxon>Bacillati</taxon>
        <taxon>Bacillota</taxon>
        <taxon>Erysipelotrichia</taxon>
        <taxon>Erysipelotrichales</taxon>
        <taxon>Erysipelotrichaceae</taxon>
        <taxon>Faecalicoccus</taxon>
    </lineage>
</organism>
<sequence length="481" mass="53195">MKKAQYKETTLTVIIVILCLLFFGLGVSVPFIFDRGSQSEAAVSDEKFNAIYDLLREEWYFADEVEDIDKVLLEKAIEGMTDLEEDPHTNYFDLESAQEFSESLEGSNVGLGMSYFLDEDQNFVVKDIFLDSPAEDAGLEVGDVITMIDGQACSETDSDTLVQLIKDHEGTPIEIVYTHEGKTQSKMVEPKEYDETVSCQLFEDQGYALIRLTSFSENSGADFAKAMNRIQEAGIQNLILDLRGNTGGYLSAAVDIASSLLPEGSVVVQEEDKDGNRSESKTNDDYEQVQLDQIAILQNGTTASASEALIGALKDNLGSIVTTVGTTSYGKGTEQTSVPFSDGTSIKYTIAKWYTPNGDSIDQEGFEPDIEASSSEIEDVQYNAEETQETLEPDTVSVNAKAVQIFLKYLGYSADRTDEYFSVASSEALKLFQKDNALTISGKCDPETWDKLYQKAMLKYNQDTLYTDSQIETAVHQFETS</sequence>
<dbReference type="PANTHER" id="PTHR32060">
    <property type="entry name" value="TAIL-SPECIFIC PROTEASE"/>
    <property type="match status" value="1"/>
</dbReference>
<dbReference type="RefSeq" id="WP_183376651.1">
    <property type="nucleotide sequence ID" value="NZ_JACHHD010000018.1"/>
</dbReference>
<evidence type="ECO:0000313" key="8">
    <source>
        <dbReference type="EMBL" id="MBB5185571.1"/>
    </source>
</evidence>
<dbReference type="InterPro" id="IPR041489">
    <property type="entry name" value="PDZ_6"/>
</dbReference>
<evidence type="ECO:0000256" key="1">
    <source>
        <dbReference type="ARBA" id="ARBA00009179"/>
    </source>
</evidence>
<dbReference type="SMART" id="SM00245">
    <property type="entry name" value="TSPc"/>
    <property type="match status" value="1"/>
</dbReference>
<evidence type="ECO:0000256" key="6">
    <source>
        <dbReference type="SAM" id="Phobius"/>
    </source>
</evidence>
<keyword evidence="2 5" id="KW-0645">Protease</keyword>
<dbReference type="SMART" id="SM00228">
    <property type="entry name" value="PDZ"/>
    <property type="match status" value="1"/>
</dbReference>
<dbReference type="InterPro" id="IPR036365">
    <property type="entry name" value="PGBD-like_sf"/>
</dbReference>
<dbReference type="InterPro" id="IPR004447">
    <property type="entry name" value="Peptidase_S41A"/>
</dbReference>
<keyword evidence="6" id="KW-1133">Transmembrane helix</keyword>
<keyword evidence="3 5" id="KW-0378">Hydrolase</keyword>
<reference evidence="8 9" key="1">
    <citation type="submission" date="2020-08" db="EMBL/GenBank/DDBJ databases">
        <title>Genomic Encyclopedia of Type Strains, Phase IV (KMG-IV): sequencing the most valuable type-strain genomes for metagenomic binning, comparative biology and taxonomic classification.</title>
        <authorList>
            <person name="Goeker M."/>
        </authorList>
    </citation>
    <scope>NUCLEOTIDE SEQUENCE [LARGE SCALE GENOMIC DNA]</scope>
    <source>
        <strain evidence="8 9">DSM 26963</strain>
    </source>
</reference>
<evidence type="ECO:0000259" key="7">
    <source>
        <dbReference type="PROSITE" id="PS50106"/>
    </source>
</evidence>
<dbReference type="GO" id="GO:0030288">
    <property type="term" value="C:outer membrane-bounded periplasmic space"/>
    <property type="evidence" value="ECO:0007669"/>
    <property type="project" value="TreeGrafter"/>
</dbReference>
<comment type="caution">
    <text evidence="8">The sequence shown here is derived from an EMBL/GenBank/DDBJ whole genome shotgun (WGS) entry which is preliminary data.</text>
</comment>
<dbReference type="SUPFAM" id="SSF50156">
    <property type="entry name" value="PDZ domain-like"/>
    <property type="match status" value="1"/>
</dbReference>
<dbReference type="Pfam" id="PF01471">
    <property type="entry name" value="PG_binding_1"/>
    <property type="match status" value="1"/>
</dbReference>
<feature type="transmembrane region" description="Helical" evidence="6">
    <location>
        <begin position="12"/>
        <end position="33"/>
    </location>
</feature>
<dbReference type="Pfam" id="PF03572">
    <property type="entry name" value="Peptidase_S41"/>
    <property type="match status" value="1"/>
</dbReference>
<dbReference type="InterPro" id="IPR002477">
    <property type="entry name" value="Peptidoglycan-bd-like"/>
</dbReference>
<dbReference type="InterPro" id="IPR001478">
    <property type="entry name" value="PDZ"/>
</dbReference>
<dbReference type="EC" id="3.4.21.102" evidence="8"/>
<proteinExistence type="inferred from homology"/>